<sequence length="101" mass="11200">MTTAYATSVWTLETLLAQPFRGVEIVPDHDYGEPQQCEWCGEAGALATVRVYGEPTEDIDDIEPIRLKEICPENCAADVILRAVAEQDPRSRKPIRVEVAA</sequence>
<gene>
    <name evidence="1" type="ORF">JOF56_011662</name>
</gene>
<proteinExistence type="predicted"/>
<evidence type="ECO:0000313" key="1">
    <source>
        <dbReference type="EMBL" id="MBP2331277.1"/>
    </source>
</evidence>
<protein>
    <recommendedName>
        <fullName evidence="3">Ferredoxin</fullName>
    </recommendedName>
</protein>
<evidence type="ECO:0000313" key="2">
    <source>
        <dbReference type="Proteomes" id="UP001519332"/>
    </source>
</evidence>
<organism evidence="1 2">
    <name type="scientific">Kibdelosporangium banguiense</name>
    <dbReference type="NCBI Taxonomy" id="1365924"/>
    <lineage>
        <taxon>Bacteria</taxon>
        <taxon>Bacillati</taxon>
        <taxon>Actinomycetota</taxon>
        <taxon>Actinomycetes</taxon>
        <taxon>Pseudonocardiales</taxon>
        <taxon>Pseudonocardiaceae</taxon>
        <taxon>Kibdelosporangium</taxon>
    </lineage>
</organism>
<dbReference type="EMBL" id="JAGINW010000001">
    <property type="protein sequence ID" value="MBP2331277.1"/>
    <property type="molecule type" value="Genomic_DNA"/>
</dbReference>
<dbReference type="Proteomes" id="UP001519332">
    <property type="component" value="Unassembled WGS sequence"/>
</dbReference>
<evidence type="ECO:0008006" key="3">
    <source>
        <dbReference type="Google" id="ProtNLM"/>
    </source>
</evidence>
<reference evidence="1 2" key="1">
    <citation type="submission" date="2021-03" db="EMBL/GenBank/DDBJ databases">
        <title>Sequencing the genomes of 1000 actinobacteria strains.</title>
        <authorList>
            <person name="Klenk H.-P."/>
        </authorList>
    </citation>
    <scope>NUCLEOTIDE SEQUENCE [LARGE SCALE GENOMIC DNA]</scope>
    <source>
        <strain evidence="1 2">DSM 46670</strain>
    </source>
</reference>
<name>A0ABS4U3N4_9PSEU</name>
<accession>A0ABS4U3N4</accession>
<comment type="caution">
    <text evidence="1">The sequence shown here is derived from an EMBL/GenBank/DDBJ whole genome shotgun (WGS) entry which is preliminary data.</text>
</comment>
<dbReference type="RefSeq" id="WP_209647889.1">
    <property type="nucleotide sequence ID" value="NZ_JAGINW010000001.1"/>
</dbReference>
<keyword evidence="2" id="KW-1185">Reference proteome</keyword>